<dbReference type="GeneID" id="78817223"/>
<sequence>MFGNFFIKVADVFLNIFDFFKNFNFKNLKLPKRNKTKKEINPKLFTKLNFSEVKKQKDIQNKLFNKLRKIFLKYFLGKKTIATEILMFLVLFAIAGFEIAGIYLTSIVMIYIFMLYFPKISQKHQYDDLNFELPYALRHMATELKAGKGLHDTLLTVSIANYGSLSGEFKRVLKEIKYGKSSEDALMEMSLRVSSEGLSRAVHQIVGTLRVGGNLANSLNVIAEDISFDMQIKLKEYSQKLNGFILIYTFIAILAPVIILIMLMAASTVVGDIVSEEMVFIMYMFFFPLIVVFMALFIKRMEPKI</sequence>
<evidence type="ECO:0000256" key="1">
    <source>
        <dbReference type="ARBA" id="ARBA00004651"/>
    </source>
</evidence>
<reference evidence="8 9" key="1">
    <citation type="journal article" date="2007" name="Proc. Natl. Acad. Sci. U.S.A.">
        <title>Genomic and metabolic adaptations of Methanobrevibacter smithii to the human gut.</title>
        <authorList>
            <person name="Samuel B.S."/>
            <person name="Hansen E.E."/>
            <person name="Manchester J.K."/>
            <person name="Coutinho P.M."/>
            <person name="Henrissat B."/>
            <person name="Fulton R."/>
            <person name="Latreille P."/>
            <person name="Kim K."/>
            <person name="Wilson R.K."/>
            <person name="Gordon J.I."/>
        </authorList>
    </citation>
    <scope>NUCLEOTIDE SEQUENCE [LARGE SCALE GENOMIC DNA]</scope>
    <source>
        <strain evidence="9">ATCC 35061 / DSM 861 / OCM 144 / PS</strain>
    </source>
</reference>
<dbReference type="InterPro" id="IPR018076">
    <property type="entry name" value="T2SS_GspF_dom"/>
</dbReference>
<proteinExistence type="predicted"/>
<dbReference type="Proteomes" id="UP000001992">
    <property type="component" value="Chromosome"/>
</dbReference>
<dbReference type="Pfam" id="PF00482">
    <property type="entry name" value="T2SSF"/>
    <property type="match status" value="1"/>
</dbReference>
<evidence type="ECO:0000256" key="6">
    <source>
        <dbReference type="SAM" id="Phobius"/>
    </source>
</evidence>
<comment type="subcellular location">
    <subcellularLocation>
        <location evidence="1">Cell membrane</location>
        <topology evidence="1">Multi-pass membrane protein</topology>
    </subcellularLocation>
</comment>
<gene>
    <name evidence="8" type="ordered locus">Msm_0596</name>
</gene>
<dbReference type="HOGENOM" id="CLU_063609_0_0_2"/>
<dbReference type="PANTHER" id="PTHR35007:SF2">
    <property type="entry name" value="PILUS ASSEMBLE PROTEIN"/>
    <property type="match status" value="1"/>
</dbReference>
<protein>
    <submittedName>
        <fullName evidence="8">Type II secretion system protein, GspF</fullName>
    </submittedName>
</protein>
<keyword evidence="5 6" id="KW-0472">Membrane</keyword>
<dbReference type="KEGG" id="msi:Msm_0596"/>
<dbReference type="STRING" id="420247.Msm_0596"/>
<evidence type="ECO:0000256" key="5">
    <source>
        <dbReference type="ARBA" id="ARBA00023136"/>
    </source>
</evidence>
<dbReference type="AlphaFoldDB" id="A5UKS3"/>
<feature type="domain" description="Type II secretion system protein GspF" evidence="7">
    <location>
        <begin position="136"/>
        <end position="262"/>
    </location>
</feature>
<keyword evidence="9" id="KW-1185">Reference proteome</keyword>
<dbReference type="RefSeq" id="WP_011954001.1">
    <property type="nucleotide sequence ID" value="NC_009515.1"/>
</dbReference>
<dbReference type="BioCyc" id="MSMI420247:GHWZ-607-MONOMER"/>
<evidence type="ECO:0000259" key="7">
    <source>
        <dbReference type="Pfam" id="PF00482"/>
    </source>
</evidence>
<feature type="transmembrane region" description="Helical" evidence="6">
    <location>
        <begin position="100"/>
        <end position="117"/>
    </location>
</feature>
<feature type="transmembrane region" description="Helical" evidence="6">
    <location>
        <begin position="278"/>
        <end position="298"/>
    </location>
</feature>
<evidence type="ECO:0000313" key="9">
    <source>
        <dbReference type="Proteomes" id="UP000001992"/>
    </source>
</evidence>
<organism evidence="8 9">
    <name type="scientific">Methanobrevibacter smithii (strain ATCC 35061 / DSM 861 / OCM 144 / PS)</name>
    <dbReference type="NCBI Taxonomy" id="420247"/>
    <lineage>
        <taxon>Archaea</taxon>
        <taxon>Methanobacteriati</taxon>
        <taxon>Methanobacteriota</taxon>
        <taxon>Methanomada group</taxon>
        <taxon>Methanobacteria</taxon>
        <taxon>Methanobacteriales</taxon>
        <taxon>Methanobacteriaceae</taxon>
        <taxon>Methanobrevibacter</taxon>
    </lineage>
</organism>
<keyword evidence="3 6" id="KW-0812">Transmembrane</keyword>
<dbReference type="GO" id="GO:0005886">
    <property type="term" value="C:plasma membrane"/>
    <property type="evidence" value="ECO:0007669"/>
    <property type="project" value="UniProtKB-SubCell"/>
</dbReference>
<evidence type="ECO:0000313" key="8">
    <source>
        <dbReference type="EMBL" id="ABQ86801.1"/>
    </source>
</evidence>
<dbReference type="PANTHER" id="PTHR35007">
    <property type="entry name" value="INTEGRAL MEMBRANE PROTEIN-RELATED"/>
    <property type="match status" value="1"/>
</dbReference>
<keyword evidence="2" id="KW-1003">Cell membrane</keyword>
<dbReference type="PATRIC" id="fig|420247.28.peg.593"/>
<evidence type="ECO:0000256" key="3">
    <source>
        <dbReference type="ARBA" id="ARBA00022692"/>
    </source>
</evidence>
<evidence type="ECO:0000256" key="4">
    <source>
        <dbReference type="ARBA" id="ARBA00022989"/>
    </source>
</evidence>
<feature type="transmembrane region" description="Helical" evidence="6">
    <location>
        <begin position="243"/>
        <end position="266"/>
    </location>
</feature>
<dbReference type="EMBL" id="CP000678">
    <property type="protein sequence ID" value="ABQ86801.1"/>
    <property type="molecule type" value="Genomic_DNA"/>
</dbReference>
<name>A5UKS3_METS3</name>
<evidence type="ECO:0000256" key="2">
    <source>
        <dbReference type="ARBA" id="ARBA00022475"/>
    </source>
</evidence>
<keyword evidence="4 6" id="KW-1133">Transmembrane helix</keyword>
<dbReference type="EnsemblBacteria" id="ABQ86801">
    <property type="protein sequence ID" value="ABQ86801"/>
    <property type="gene ID" value="Msm_0596"/>
</dbReference>
<accession>A5UKS3</accession>
<dbReference type="eggNOG" id="arCOG01812">
    <property type="taxonomic scope" value="Archaea"/>
</dbReference>